<dbReference type="GO" id="GO:0004371">
    <property type="term" value="F:glycerone kinase activity"/>
    <property type="evidence" value="ECO:0007669"/>
    <property type="project" value="InterPro"/>
</dbReference>
<reference evidence="3" key="1">
    <citation type="journal article" date="2019" name="Curr. Biol.">
        <title>Genome Sequence of Striga asiatica Provides Insight into the Evolution of Plant Parasitism.</title>
        <authorList>
            <person name="Yoshida S."/>
            <person name="Kim S."/>
            <person name="Wafula E.K."/>
            <person name="Tanskanen J."/>
            <person name="Kim Y.M."/>
            <person name="Honaas L."/>
            <person name="Yang Z."/>
            <person name="Spallek T."/>
            <person name="Conn C.E."/>
            <person name="Ichihashi Y."/>
            <person name="Cheong K."/>
            <person name="Cui S."/>
            <person name="Der J.P."/>
            <person name="Gundlach H."/>
            <person name="Jiao Y."/>
            <person name="Hori C."/>
            <person name="Ishida J.K."/>
            <person name="Kasahara H."/>
            <person name="Kiba T."/>
            <person name="Kim M.S."/>
            <person name="Koo N."/>
            <person name="Laohavisit A."/>
            <person name="Lee Y.H."/>
            <person name="Lumba S."/>
            <person name="McCourt P."/>
            <person name="Mortimer J.C."/>
            <person name="Mutuku J.M."/>
            <person name="Nomura T."/>
            <person name="Sasaki-Sekimoto Y."/>
            <person name="Seto Y."/>
            <person name="Wang Y."/>
            <person name="Wakatake T."/>
            <person name="Sakakibara H."/>
            <person name="Demura T."/>
            <person name="Yamaguchi S."/>
            <person name="Yoneyama K."/>
            <person name="Manabe R.I."/>
            <person name="Nelson D.C."/>
            <person name="Schulman A.H."/>
            <person name="Timko M.P."/>
            <person name="dePamphilis C.W."/>
            <person name="Choi D."/>
            <person name="Shirasu K."/>
        </authorList>
    </citation>
    <scope>NUCLEOTIDE SEQUENCE [LARGE SCALE GENOMIC DNA]</scope>
    <source>
        <strain evidence="3">cv. UVA1</strain>
    </source>
</reference>
<dbReference type="GO" id="GO:0006071">
    <property type="term" value="P:glycerol metabolic process"/>
    <property type="evidence" value="ECO:0007669"/>
    <property type="project" value="InterPro"/>
</dbReference>
<dbReference type="PANTHER" id="PTHR11439">
    <property type="entry name" value="GAG-POL-RELATED RETROTRANSPOSON"/>
    <property type="match status" value="1"/>
</dbReference>
<keyword evidence="3" id="KW-1185">Reference proteome</keyword>
<dbReference type="OrthoDB" id="414945at2759"/>
<dbReference type="EMBL" id="BKCP01005605">
    <property type="protein sequence ID" value="GER39214.1"/>
    <property type="molecule type" value="Genomic_DNA"/>
</dbReference>
<proteinExistence type="predicted"/>
<protein>
    <submittedName>
        <fullName evidence="2">Retrovirus-related pol polyprotein fromtransposon TNT 1-94</fullName>
    </submittedName>
</protein>
<dbReference type="Gene3D" id="3.30.1180.20">
    <property type="entry name" value="Dihydroxyacetone kinase, domain 2"/>
    <property type="match status" value="1"/>
</dbReference>
<feature type="domain" description="DhaK" evidence="1">
    <location>
        <begin position="1"/>
        <end position="60"/>
    </location>
</feature>
<accession>A0A5A7Q2G5</accession>
<dbReference type="AlphaFoldDB" id="A0A5A7Q2G5"/>
<evidence type="ECO:0000313" key="3">
    <source>
        <dbReference type="Proteomes" id="UP000325081"/>
    </source>
</evidence>
<dbReference type="CDD" id="cd09272">
    <property type="entry name" value="RNase_HI_RT_Ty1"/>
    <property type="match status" value="1"/>
</dbReference>
<dbReference type="Proteomes" id="UP000325081">
    <property type="component" value="Unassembled WGS sequence"/>
</dbReference>
<evidence type="ECO:0000313" key="2">
    <source>
        <dbReference type="EMBL" id="GER39214.1"/>
    </source>
</evidence>
<organism evidence="2 3">
    <name type="scientific">Striga asiatica</name>
    <name type="common">Asiatic witchweed</name>
    <name type="synonym">Buchnera asiatica</name>
    <dbReference type="NCBI Taxonomy" id="4170"/>
    <lineage>
        <taxon>Eukaryota</taxon>
        <taxon>Viridiplantae</taxon>
        <taxon>Streptophyta</taxon>
        <taxon>Embryophyta</taxon>
        <taxon>Tracheophyta</taxon>
        <taxon>Spermatophyta</taxon>
        <taxon>Magnoliopsida</taxon>
        <taxon>eudicotyledons</taxon>
        <taxon>Gunneridae</taxon>
        <taxon>Pentapetalae</taxon>
        <taxon>asterids</taxon>
        <taxon>lamiids</taxon>
        <taxon>Lamiales</taxon>
        <taxon>Orobanchaceae</taxon>
        <taxon>Buchnereae</taxon>
        <taxon>Striga</taxon>
    </lineage>
</organism>
<dbReference type="PANTHER" id="PTHR11439:SF461">
    <property type="entry name" value="OS10G0432200 PROTEIN"/>
    <property type="match status" value="1"/>
</dbReference>
<gene>
    <name evidence="2" type="ORF">STAS_15818</name>
</gene>
<comment type="caution">
    <text evidence="2">The sequence shown here is derived from an EMBL/GenBank/DDBJ whole genome shotgun (WGS) entry which is preliminary data.</text>
</comment>
<name>A0A5A7Q2G5_STRAF</name>
<dbReference type="PROSITE" id="PS51481">
    <property type="entry name" value="DHAK"/>
    <property type="match status" value="1"/>
</dbReference>
<evidence type="ECO:0000259" key="1">
    <source>
        <dbReference type="PROSITE" id="PS51481"/>
    </source>
</evidence>
<dbReference type="InterPro" id="IPR004006">
    <property type="entry name" value="DhaK_dom"/>
</dbReference>
<sequence length="147" mass="16240">MIATGNIVLRLQLEHGLAVERLYTGSSMTFLNMAGFSISQQSASIDKLMAFMASREGPKASVSSYCIFLDSSVLTWKSKKHAAVSRSSTEAELRALATTTSEIIWLRWLLADFGVPCDDPTPFLYDNTGAIQIANDPVKHELTEIHW</sequence>